<dbReference type="SUPFAM" id="SSF53850">
    <property type="entry name" value="Periplasmic binding protein-like II"/>
    <property type="match status" value="1"/>
</dbReference>
<evidence type="ECO:0000313" key="5">
    <source>
        <dbReference type="EMBL" id="VVM06421.1"/>
    </source>
</evidence>
<dbReference type="OrthoDB" id="176845at2"/>
<dbReference type="Pfam" id="PF00497">
    <property type="entry name" value="SBP_bac_3"/>
    <property type="match status" value="1"/>
</dbReference>
<dbReference type="SMART" id="SM00248">
    <property type="entry name" value="ANK"/>
    <property type="match status" value="5"/>
</dbReference>
<accession>A0A5E6MDS5</accession>
<proteinExistence type="predicted"/>
<gene>
    <name evidence="5" type="ORF">MAMC_01070</name>
</gene>
<keyword evidence="2 3" id="KW-0040">ANK repeat</keyword>
<dbReference type="InterPro" id="IPR022448">
    <property type="entry name" value="Quinoprotein_dehydrogenase"/>
</dbReference>
<feature type="repeat" description="ANK" evidence="3">
    <location>
        <begin position="436"/>
        <end position="468"/>
    </location>
</feature>
<dbReference type="Pfam" id="PF12796">
    <property type="entry name" value="Ank_2"/>
    <property type="match status" value="3"/>
</dbReference>
<evidence type="ECO:0000256" key="3">
    <source>
        <dbReference type="PROSITE-ProRule" id="PRU00023"/>
    </source>
</evidence>
<dbReference type="InterPro" id="IPR036770">
    <property type="entry name" value="Ankyrin_rpt-contain_sf"/>
</dbReference>
<dbReference type="AlphaFoldDB" id="A0A5E6MDS5"/>
<comment type="caution">
    <text evidence="5">The sequence shown here is derived from an EMBL/GenBank/DDBJ whole genome shotgun (WGS) entry which is preliminary data.</text>
</comment>
<keyword evidence="6" id="KW-1185">Reference proteome</keyword>
<dbReference type="Gene3D" id="1.25.40.20">
    <property type="entry name" value="Ankyrin repeat-containing domain"/>
    <property type="match status" value="3"/>
</dbReference>
<dbReference type="SUPFAM" id="SSF48403">
    <property type="entry name" value="Ankyrin repeat"/>
    <property type="match status" value="1"/>
</dbReference>
<dbReference type="Proteomes" id="UP000381693">
    <property type="component" value="Unassembled WGS sequence"/>
</dbReference>
<reference evidence="5" key="1">
    <citation type="submission" date="2019-09" db="EMBL/GenBank/DDBJ databases">
        <authorList>
            <person name="Cremers G."/>
        </authorList>
    </citation>
    <scope>NUCLEOTIDE SEQUENCE [LARGE SCALE GENOMIC DNA]</scope>
    <source>
        <strain evidence="5">3B</strain>
    </source>
</reference>
<dbReference type="SMART" id="SM00062">
    <property type="entry name" value="PBPb"/>
    <property type="match status" value="1"/>
</dbReference>
<feature type="repeat" description="ANK" evidence="3">
    <location>
        <begin position="369"/>
        <end position="401"/>
    </location>
</feature>
<dbReference type="InterPro" id="IPR002110">
    <property type="entry name" value="Ankyrin_rpt"/>
</dbReference>
<keyword evidence="1" id="KW-0677">Repeat</keyword>
<name>A0A5E6MDS5_9BACT</name>
<dbReference type="GO" id="GO:0004842">
    <property type="term" value="F:ubiquitin-protein transferase activity"/>
    <property type="evidence" value="ECO:0007669"/>
    <property type="project" value="TreeGrafter"/>
</dbReference>
<dbReference type="PROSITE" id="PS50088">
    <property type="entry name" value="ANK_REPEAT"/>
    <property type="match status" value="5"/>
</dbReference>
<protein>
    <recommendedName>
        <fullName evidence="4">Solute-binding protein family 3/N-terminal domain-containing protein</fullName>
    </recommendedName>
</protein>
<feature type="repeat" description="ANK" evidence="3">
    <location>
        <begin position="336"/>
        <end position="368"/>
    </location>
</feature>
<evidence type="ECO:0000256" key="2">
    <source>
        <dbReference type="ARBA" id="ARBA00023043"/>
    </source>
</evidence>
<dbReference type="Gene3D" id="3.40.190.10">
    <property type="entry name" value="Periplasmic binding protein-like II"/>
    <property type="match status" value="2"/>
</dbReference>
<dbReference type="InterPro" id="IPR001638">
    <property type="entry name" value="Solute-binding_3/MltF_N"/>
</dbReference>
<organism evidence="5 6">
    <name type="scientific">Methylacidimicrobium cyclopophantes</name>
    <dbReference type="NCBI Taxonomy" id="1041766"/>
    <lineage>
        <taxon>Bacteria</taxon>
        <taxon>Pseudomonadati</taxon>
        <taxon>Verrucomicrobiota</taxon>
        <taxon>Methylacidimicrobium</taxon>
    </lineage>
</organism>
<evidence type="ECO:0000313" key="6">
    <source>
        <dbReference type="Proteomes" id="UP000381693"/>
    </source>
</evidence>
<dbReference type="NCBIfam" id="TIGR03871">
    <property type="entry name" value="ABC_peri_MoxJ_2"/>
    <property type="match status" value="1"/>
</dbReference>
<dbReference type="PANTHER" id="PTHR24171">
    <property type="entry name" value="ANKYRIN REPEAT DOMAIN-CONTAINING PROTEIN 39-RELATED"/>
    <property type="match status" value="1"/>
</dbReference>
<sequence>MRLTGKGGLVHEGWSALFLFFFFCSLGLAQPSELPLRVCGDPGNMPLSNMRGEGFQNKISELLARSMGKNLEYFWYTYYERGLVRTTLNANRCDVLFDMPPDFELALPTKPYYKSTFVLVTRKDRNLHIQSLDDPILKNLRIGVFQASAARDALRNHGIQHNTVVHYIFYDSRVHPEEHPAEQVEQVIRGTLDACAIWGPLAGYYVAKEKAPLDILPLNTMEQTVPLEYAMSLAVPKGNQALRDELNRAMEEHKAEIKQILVEYGVPLVHCPECIVDGDLPAHQGGYKPLPPPSPPPQTAAAEHDSLQACVTADDLAAAEKFLAKDPKSVNERDSLGFTPLLNAIRMDRWPMARLLLEKGANPNLADNEGWTPLLFSVWKDNRDFVRLLLEHGANGSMAAKDGWSPLSLAASGSDPELVEILLSHGVPVNAKSGAGGYTPLMFAATSGSDAVVHMLLEKGADPNASNPAGITPLMLAVSRNRLPIVELLLRAGARPDQRNREGKTALALAQERGYQSLASLLENARGPARKTPPPAQ</sequence>
<feature type="repeat" description="ANK" evidence="3">
    <location>
        <begin position="469"/>
        <end position="501"/>
    </location>
</feature>
<evidence type="ECO:0000256" key="1">
    <source>
        <dbReference type="ARBA" id="ARBA00022737"/>
    </source>
</evidence>
<evidence type="ECO:0000259" key="4">
    <source>
        <dbReference type="SMART" id="SM00062"/>
    </source>
</evidence>
<dbReference type="GO" id="GO:0085020">
    <property type="term" value="P:protein K6-linked ubiquitination"/>
    <property type="evidence" value="ECO:0007669"/>
    <property type="project" value="TreeGrafter"/>
</dbReference>
<feature type="domain" description="Solute-binding protein family 3/N-terminal" evidence="4">
    <location>
        <begin position="35"/>
        <end position="268"/>
    </location>
</feature>
<dbReference type="EMBL" id="CABFUZ020000115">
    <property type="protein sequence ID" value="VVM06421.1"/>
    <property type="molecule type" value="Genomic_DNA"/>
</dbReference>
<dbReference type="RefSeq" id="WP_142525108.1">
    <property type="nucleotide sequence ID" value="NZ_CABFUZ020000115.1"/>
</dbReference>
<dbReference type="PROSITE" id="PS50297">
    <property type="entry name" value="ANK_REP_REGION"/>
    <property type="match status" value="5"/>
</dbReference>
<feature type="repeat" description="ANK" evidence="3">
    <location>
        <begin position="402"/>
        <end position="434"/>
    </location>
</feature>